<organism evidence="1 2">
    <name type="scientific">Podospora fimiseda</name>
    <dbReference type="NCBI Taxonomy" id="252190"/>
    <lineage>
        <taxon>Eukaryota</taxon>
        <taxon>Fungi</taxon>
        <taxon>Dikarya</taxon>
        <taxon>Ascomycota</taxon>
        <taxon>Pezizomycotina</taxon>
        <taxon>Sordariomycetes</taxon>
        <taxon>Sordariomycetidae</taxon>
        <taxon>Sordariales</taxon>
        <taxon>Podosporaceae</taxon>
        <taxon>Podospora</taxon>
    </lineage>
</organism>
<dbReference type="InterPro" id="IPR022698">
    <property type="entry name" value="OrsD"/>
</dbReference>
<sequence length="64" mass="7389">ILLLRQQRVAVCRSCRHAVLPGSVRTHVQTRHQDLSTEKRQKIVTQALECEQQGVLCPHCIRYP</sequence>
<dbReference type="AlphaFoldDB" id="A0AAN6YKX2"/>
<reference evidence="1" key="1">
    <citation type="journal article" date="2023" name="Mol. Phylogenet. Evol.">
        <title>Genome-scale phylogeny and comparative genomics of the fungal order Sordariales.</title>
        <authorList>
            <person name="Hensen N."/>
            <person name="Bonometti L."/>
            <person name="Westerberg I."/>
            <person name="Brannstrom I.O."/>
            <person name="Guillou S."/>
            <person name="Cros-Aarteil S."/>
            <person name="Calhoun S."/>
            <person name="Haridas S."/>
            <person name="Kuo A."/>
            <person name="Mondo S."/>
            <person name="Pangilinan J."/>
            <person name="Riley R."/>
            <person name="LaButti K."/>
            <person name="Andreopoulos B."/>
            <person name="Lipzen A."/>
            <person name="Chen C."/>
            <person name="Yan M."/>
            <person name="Daum C."/>
            <person name="Ng V."/>
            <person name="Clum A."/>
            <person name="Steindorff A."/>
            <person name="Ohm R.A."/>
            <person name="Martin F."/>
            <person name="Silar P."/>
            <person name="Natvig D.O."/>
            <person name="Lalanne C."/>
            <person name="Gautier V."/>
            <person name="Ament-Velasquez S.L."/>
            <person name="Kruys A."/>
            <person name="Hutchinson M.I."/>
            <person name="Powell A.J."/>
            <person name="Barry K."/>
            <person name="Miller A.N."/>
            <person name="Grigoriev I.V."/>
            <person name="Debuchy R."/>
            <person name="Gladieux P."/>
            <person name="Hiltunen Thoren M."/>
            <person name="Johannesson H."/>
        </authorList>
    </citation>
    <scope>NUCLEOTIDE SEQUENCE</scope>
    <source>
        <strain evidence="1">CBS 990.96</strain>
    </source>
</reference>
<evidence type="ECO:0000313" key="1">
    <source>
        <dbReference type="EMBL" id="KAK4221163.1"/>
    </source>
</evidence>
<proteinExistence type="predicted"/>
<dbReference type="EMBL" id="MU865578">
    <property type="protein sequence ID" value="KAK4221163.1"/>
    <property type="molecule type" value="Genomic_DNA"/>
</dbReference>
<dbReference type="Proteomes" id="UP001301958">
    <property type="component" value="Unassembled WGS sequence"/>
</dbReference>
<keyword evidence="2" id="KW-1185">Reference proteome</keyword>
<protein>
    <submittedName>
        <fullName evidence="1">Uncharacterized protein</fullName>
    </submittedName>
</protein>
<name>A0AAN6YKX2_9PEZI</name>
<evidence type="ECO:0000313" key="2">
    <source>
        <dbReference type="Proteomes" id="UP001301958"/>
    </source>
</evidence>
<feature type="non-terminal residue" evidence="1">
    <location>
        <position position="1"/>
    </location>
</feature>
<comment type="caution">
    <text evidence="1">The sequence shown here is derived from an EMBL/GenBank/DDBJ whole genome shotgun (WGS) entry which is preliminary data.</text>
</comment>
<feature type="non-terminal residue" evidence="1">
    <location>
        <position position="64"/>
    </location>
</feature>
<gene>
    <name evidence="1" type="ORF">QBC38DRAFT_344682</name>
</gene>
<accession>A0AAN6YKX2</accession>
<dbReference type="Pfam" id="PF12013">
    <property type="entry name" value="OrsD"/>
    <property type="match status" value="1"/>
</dbReference>
<reference evidence="1" key="2">
    <citation type="submission" date="2023-05" db="EMBL/GenBank/DDBJ databases">
        <authorList>
            <consortium name="Lawrence Berkeley National Laboratory"/>
            <person name="Steindorff A."/>
            <person name="Hensen N."/>
            <person name="Bonometti L."/>
            <person name="Westerberg I."/>
            <person name="Brannstrom I.O."/>
            <person name="Guillou S."/>
            <person name="Cros-Aarteil S."/>
            <person name="Calhoun S."/>
            <person name="Haridas S."/>
            <person name="Kuo A."/>
            <person name="Mondo S."/>
            <person name="Pangilinan J."/>
            <person name="Riley R."/>
            <person name="Labutti K."/>
            <person name="Andreopoulos B."/>
            <person name="Lipzen A."/>
            <person name="Chen C."/>
            <person name="Yanf M."/>
            <person name="Daum C."/>
            <person name="Ng V."/>
            <person name="Clum A."/>
            <person name="Ohm R."/>
            <person name="Martin F."/>
            <person name="Silar P."/>
            <person name="Natvig D."/>
            <person name="Lalanne C."/>
            <person name="Gautier V."/>
            <person name="Ament-Velasquez S.L."/>
            <person name="Kruys A."/>
            <person name="Hutchinson M.I."/>
            <person name="Powell A.J."/>
            <person name="Barry K."/>
            <person name="Miller A.N."/>
            <person name="Grigoriev I.V."/>
            <person name="Debuchy R."/>
            <person name="Gladieux P."/>
            <person name="Thoren M.H."/>
            <person name="Johannesson H."/>
        </authorList>
    </citation>
    <scope>NUCLEOTIDE SEQUENCE</scope>
    <source>
        <strain evidence="1">CBS 990.96</strain>
    </source>
</reference>